<organism evidence="4 5">
    <name type="scientific">Acinetobacter baumannii (strain 1295743)</name>
    <dbReference type="NCBI Taxonomy" id="1310613"/>
    <lineage>
        <taxon>Bacteria</taxon>
        <taxon>Pseudomonadati</taxon>
        <taxon>Pseudomonadota</taxon>
        <taxon>Gammaproteobacteria</taxon>
        <taxon>Moraxellales</taxon>
        <taxon>Moraxellaceae</taxon>
        <taxon>Acinetobacter</taxon>
        <taxon>Acinetobacter calcoaceticus/baumannii complex</taxon>
    </lineage>
</organism>
<keyword evidence="3" id="KW-0732">Signal</keyword>
<evidence type="ECO:0000256" key="3">
    <source>
        <dbReference type="SAM" id="SignalP"/>
    </source>
</evidence>
<dbReference type="Proteomes" id="UP000020595">
    <property type="component" value="Unassembled WGS sequence"/>
</dbReference>
<proteinExistence type="predicted"/>
<dbReference type="EMBL" id="JEWH01000124">
    <property type="protein sequence ID" value="EXB02985.1"/>
    <property type="molecule type" value="Genomic_DNA"/>
</dbReference>
<evidence type="ECO:0000256" key="2">
    <source>
        <dbReference type="SAM" id="MobiDB-lite"/>
    </source>
</evidence>
<dbReference type="Pfam" id="PF19577">
    <property type="entry name" value="DcaP"/>
    <property type="match status" value="1"/>
</dbReference>
<dbReference type="InterPro" id="IPR045748">
    <property type="entry name" value="DcaP"/>
</dbReference>
<sequence>MWGMPVKNIKTLILAMSTISLTGVVMPAHAATDAEVDALRKEVSELKQLVQQLSNQQKAVTVVNTPTMPPTTIAASSPVPQSKPGWMQMPDGQTQVKLYGNVRVDATYDFKGSNGSISKSL</sequence>
<protein>
    <recommendedName>
        <fullName evidence="6">Porin</fullName>
    </recommendedName>
</protein>
<gene>
    <name evidence="4" type="ORF">J512_4274</name>
</gene>
<evidence type="ECO:0000256" key="1">
    <source>
        <dbReference type="SAM" id="Coils"/>
    </source>
</evidence>
<dbReference type="PATRIC" id="fig|1310613.3.peg.4062"/>
<name>A0A009HJ21_ACIB9</name>
<evidence type="ECO:0000313" key="4">
    <source>
        <dbReference type="EMBL" id="EXB02985.1"/>
    </source>
</evidence>
<feature type="signal peptide" evidence="3">
    <location>
        <begin position="1"/>
        <end position="30"/>
    </location>
</feature>
<dbReference type="AlphaFoldDB" id="A0A009HJ21"/>
<comment type="caution">
    <text evidence="4">The sequence shown here is derived from an EMBL/GenBank/DDBJ whole genome shotgun (WGS) entry which is preliminary data.</text>
</comment>
<feature type="coiled-coil region" evidence="1">
    <location>
        <begin position="29"/>
        <end position="59"/>
    </location>
</feature>
<evidence type="ECO:0008006" key="6">
    <source>
        <dbReference type="Google" id="ProtNLM"/>
    </source>
</evidence>
<accession>A0A009HJ21</accession>
<evidence type="ECO:0000313" key="5">
    <source>
        <dbReference type="Proteomes" id="UP000020595"/>
    </source>
</evidence>
<feature type="chain" id="PRO_5001446262" description="Porin" evidence="3">
    <location>
        <begin position="31"/>
        <end position="121"/>
    </location>
</feature>
<reference evidence="4 5" key="1">
    <citation type="submission" date="2014-02" db="EMBL/GenBank/DDBJ databases">
        <title>Comparative genomics and transcriptomics to identify genetic mechanisms underlying the emergence of carbapenem resistant Acinetobacter baumannii (CRAb).</title>
        <authorList>
            <person name="Harris A.D."/>
            <person name="Johnson K.J."/>
            <person name="George J."/>
            <person name="Shefchek K."/>
            <person name="Daugherty S.C."/>
            <person name="Parankush S."/>
            <person name="Sadzewicz L."/>
            <person name="Tallon L."/>
            <person name="Sengamalay N."/>
            <person name="Hazen T.H."/>
            <person name="Rasko D.A."/>
        </authorList>
    </citation>
    <scope>NUCLEOTIDE SEQUENCE [LARGE SCALE GENOMIC DNA]</scope>
    <source>
        <strain evidence="4 5">1295743</strain>
    </source>
</reference>
<keyword evidence="1" id="KW-0175">Coiled coil</keyword>
<feature type="region of interest" description="Disordered" evidence="2">
    <location>
        <begin position="68"/>
        <end position="90"/>
    </location>
</feature>